<dbReference type="Gene3D" id="3.40.50.300">
    <property type="entry name" value="P-loop containing nucleotide triphosphate hydrolases"/>
    <property type="match status" value="1"/>
</dbReference>
<evidence type="ECO:0000259" key="1">
    <source>
        <dbReference type="Pfam" id="PF13175"/>
    </source>
</evidence>
<dbReference type="SUPFAM" id="SSF52540">
    <property type="entry name" value="P-loop containing nucleoside triphosphate hydrolases"/>
    <property type="match status" value="1"/>
</dbReference>
<reference evidence="3" key="1">
    <citation type="submission" date="2018-09" db="EMBL/GenBank/DDBJ databases">
        <authorList>
            <person name="Livingstone P.G."/>
            <person name="Whitworth D.E."/>
        </authorList>
    </citation>
    <scope>NUCLEOTIDE SEQUENCE [LARGE SCALE GENOMIC DNA]</scope>
    <source>
        <strain evidence="3">CA051B</strain>
    </source>
</reference>
<evidence type="ECO:0000313" key="2">
    <source>
        <dbReference type="EMBL" id="RKH50741.1"/>
    </source>
</evidence>
<organism evidence="2 3">
    <name type="scientific">Corallococcus llansteffanensis</name>
    <dbReference type="NCBI Taxonomy" id="2316731"/>
    <lineage>
        <taxon>Bacteria</taxon>
        <taxon>Pseudomonadati</taxon>
        <taxon>Myxococcota</taxon>
        <taxon>Myxococcia</taxon>
        <taxon>Myxococcales</taxon>
        <taxon>Cystobacterineae</taxon>
        <taxon>Myxococcaceae</taxon>
        <taxon>Corallococcus</taxon>
    </lineage>
</organism>
<dbReference type="InterPro" id="IPR014592">
    <property type="entry name" value="P-loop_UCP034888"/>
</dbReference>
<dbReference type="InterPro" id="IPR027417">
    <property type="entry name" value="P-loop_NTPase"/>
</dbReference>
<sequence>MLTSIKVENFRSFTDSGNIELADINIFVGPNNAGKTTLVSLIELALVSNQVRQKDGPLLLDEQFAFASFDSILSQNTVPGKKRASSFSVSFGWGAEPQQAESTAKQVTTHTAKFNFRKKHSDGSAYVGSASYLAPGEGEIKVDFSSTQPRLVETKPRSGGRYSDVFFRGIFPVIPKEERITKSKNVSKTHVNFKVMGRDINKPTLILRPYRPIPRSVYVLGDPSMIKEDKISIDYLLKIWSGDSPEVKSRIVQNLSMLGLARNLEIKQPRVRGPRVVEVQVATHLTRQKATIADVGFGVSQALPLIAREASLQNGALIAYQPEVHLHPRAQARLADIFVDSAKRKNKSYVETHSEHLILRLQTLIAMGEIAADRVRVFCVEKTNKGSKIRQMQFDENGVPVSKWPKGFLDTSLDLARELMVARGSRKAIS</sequence>
<dbReference type="RefSeq" id="WP_120646671.1">
    <property type="nucleotide sequence ID" value="NZ_RAWB01000412.1"/>
</dbReference>
<dbReference type="PANTHER" id="PTHR43581">
    <property type="entry name" value="ATP/GTP PHOSPHATASE"/>
    <property type="match status" value="1"/>
</dbReference>
<dbReference type="Pfam" id="PF13175">
    <property type="entry name" value="AAA_15"/>
    <property type="match status" value="2"/>
</dbReference>
<dbReference type="InterPro" id="IPR051396">
    <property type="entry name" value="Bact_Antivir_Def_Nuclease"/>
</dbReference>
<feature type="domain" description="Endonuclease GajA/Old nuclease/RecF-like AAA" evidence="1">
    <location>
        <begin position="282"/>
        <end position="358"/>
    </location>
</feature>
<dbReference type="InterPro" id="IPR041685">
    <property type="entry name" value="AAA_GajA/Old/RecF-like"/>
</dbReference>
<name>A0A3A8P8A9_9BACT</name>
<feature type="domain" description="Endonuclease GajA/Old nuclease/RecF-like AAA" evidence="1">
    <location>
        <begin position="1"/>
        <end position="48"/>
    </location>
</feature>
<dbReference type="AlphaFoldDB" id="A0A3A8P8A9"/>
<dbReference type="Proteomes" id="UP000272888">
    <property type="component" value="Unassembled WGS sequence"/>
</dbReference>
<dbReference type="EMBL" id="RAWB01000412">
    <property type="protein sequence ID" value="RKH50741.1"/>
    <property type="molecule type" value="Genomic_DNA"/>
</dbReference>
<dbReference type="PANTHER" id="PTHR43581:SF2">
    <property type="entry name" value="EXCINUCLEASE ATPASE SUBUNIT"/>
    <property type="match status" value="1"/>
</dbReference>
<dbReference type="PIRSF" id="PIRSF034888">
    <property type="entry name" value="P-loop_UCP034888"/>
    <property type="match status" value="1"/>
</dbReference>
<proteinExistence type="predicted"/>
<keyword evidence="3" id="KW-1185">Reference proteome</keyword>
<protein>
    <recommendedName>
        <fullName evidence="1">Endonuclease GajA/Old nuclease/RecF-like AAA domain-containing protein</fullName>
    </recommendedName>
</protein>
<accession>A0A3A8P8A9</accession>
<evidence type="ECO:0000313" key="3">
    <source>
        <dbReference type="Proteomes" id="UP000272888"/>
    </source>
</evidence>
<gene>
    <name evidence="2" type="ORF">D7V93_30135</name>
</gene>
<comment type="caution">
    <text evidence="2">The sequence shown here is derived from an EMBL/GenBank/DDBJ whole genome shotgun (WGS) entry which is preliminary data.</text>
</comment>